<dbReference type="RefSeq" id="WP_163654600.1">
    <property type="nucleotide sequence ID" value="NZ_JAAGRN010000005.1"/>
</dbReference>
<protein>
    <submittedName>
        <fullName evidence="1">Uncharacterized protein</fullName>
    </submittedName>
</protein>
<sequence>MNPPKNPPTPLRFPVIPPEQMTPRQKEVADTIAGGPRGGLRGPYLALIHHPELADKLQALGGHLRYGAAISPTNIEMVILIVARHMNCQYEWFAHERIARDTTDLSDSIIKSLQIGVVPSEMNDEQTTLYRFCKEIIAKGQPTDSTYEQAIRHFGRDGVLDIISLVGYYSLIAMVLNTSQIPLPQGVNPPLS</sequence>
<dbReference type="InterPro" id="IPR029032">
    <property type="entry name" value="AhpD-like"/>
</dbReference>
<reference evidence="1" key="1">
    <citation type="submission" date="2020-02" db="EMBL/GenBank/DDBJ databases">
        <authorList>
            <person name="Chen W.-M."/>
        </authorList>
    </citation>
    <scope>NUCLEOTIDE SEQUENCE</scope>
    <source>
        <strain evidence="1">NBD-18</strain>
    </source>
</reference>
<dbReference type="AlphaFoldDB" id="A0A6B2QZW2"/>
<dbReference type="PANTHER" id="PTHR34846:SF11">
    <property type="entry name" value="4-CARBOXYMUCONOLACTONE DECARBOXYLASE FAMILY PROTEIN (AFU_ORTHOLOGUE AFUA_6G11590)"/>
    <property type="match status" value="1"/>
</dbReference>
<dbReference type="PANTHER" id="PTHR34846">
    <property type="entry name" value="4-CARBOXYMUCONOLACTONE DECARBOXYLASE FAMILY PROTEIN (AFU_ORTHOLOGUE AFUA_6G11590)"/>
    <property type="match status" value="1"/>
</dbReference>
<comment type="caution">
    <text evidence="1">The sequence shown here is derived from an EMBL/GenBank/DDBJ whole genome shotgun (WGS) entry which is preliminary data.</text>
</comment>
<dbReference type="SUPFAM" id="SSF69118">
    <property type="entry name" value="AhpD-like"/>
    <property type="match status" value="1"/>
</dbReference>
<proteinExistence type="predicted"/>
<organism evidence="1">
    <name type="scientific">Sheuella amnicola</name>
    <dbReference type="NCBI Taxonomy" id="2707330"/>
    <lineage>
        <taxon>Bacteria</taxon>
        <taxon>Pseudomonadati</taxon>
        <taxon>Pseudomonadota</taxon>
        <taxon>Betaproteobacteria</taxon>
        <taxon>Burkholderiales</taxon>
        <taxon>Alcaligenaceae</taxon>
        <taxon>Sheuella</taxon>
    </lineage>
</organism>
<gene>
    <name evidence="1" type="ORF">G3I67_09390</name>
</gene>
<dbReference type="EMBL" id="JAAGRN010000005">
    <property type="protein sequence ID" value="NDY83443.1"/>
    <property type="molecule type" value="Genomic_DNA"/>
</dbReference>
<name>A0A6B2QZW2_9BURK</name>
<evidence type="ECO:0000313" key="1">
    <source>
        <dbReference type="EMBL" id="NDY83443.1"/>
    </source>
</evidence>
<dbReference type="Gene3D" id="1.20.1290.10">
    <property type="entry name" value="AhpD-like"/>
    <property type="match status" value="1"/>
</dbReference>
<accession>A0A6B2QZW2</accession>